<keyword evidence="5" id="KW-0378">Hydrolase</keyword>
<accession>A0A840V7D1</accession>
<dbReference type="EMBL" id="JACHFD010000003">
    <property type="protein sequence ID" value="MBB5350648.1"/>
    <property type="molecule type" value="Genomic_DNA"/>
</dbReference>
<dbReference type="GO" id="GO:0017061">
    <property type="term" value="F:S-methyl-5-thioadenosine phosphorylase activity"/>
    <property type="evidence" value="ECO:0007669"/>
    <property type="project" value="UniProtKB-EC"/>
</dbReference>
<dbReference type="Gene3D" id="3.60.140.10">
    <property type="entry name" value="CNF1/YfiH-like putative cysteine hydrolases"/>
    <property type="match status" value="2"/>
</dbReference>
<dbReference type="CDD" id="cd16833">
    <property type="entry name" value="YfiH"/>
    <property type="match status" value="1"/>
</dbReference>
<keyword evidence="3" id="KW-0808">Transferase</keyword>
<protein>
    <recommendedName>
        <fullName evidence="12">Laccase domain-containing protein</fullName>
    </recommendedName>
</protein>
<evidence type="ECO:0000256" key="5">
    <source>
        <dbReference type="ARBA" id="ARBA00022801"/>
    </source>
</evidence>
<evidence type="ECO:0008006" key="12">
    <source>
        <dbReference type="Google" id="ProtNLM"/>
    </source>
</evidence>
<comment type="catalytic activity">
    <reaction evidence="1">
        <text>inosine + phosphate = alpha-D-ribose 1-phosphate + hypoxanthine</text>
        <dbReference type="Rhea" id="RHEA:27646"/>
        <dbReference type="ChEBI" id="CHEBI:17368"/>
        <dbReference type="ChEBI" id="CHEBI:17596"/>
        <dbReference type="ChEBI" id="CHEBI:43474"/>
        <dbReference type="ChEBI" id="CHEBI:57720"/>
        <dbReference type="EC" id="2.4.2.1"/>
    </reaction>
    <physiologicalReaction direction="left-to-right" evidence="1">
        <dbReference type="Rhea" id="RHEA:27647"/>
    </physiologicalReaction>
</comment>
<dbReference type="InterPro" id="IPR003730">
    <property type="entry name" value="Cu_polyphenol_OxRdtase"/>
</dbReference>
<comment type="catalytic activity">
    <reaction evidence="8">
        <text>adenosine + phosphate = alpha-D-ribose 1-phosphate + adenine</text>
        <dbReference type="Rhea" id="RHEA:27642"/>
        <dbReference type="ChEBI" id="CHEBI:16335"/>
        <dbReference type="ChEBI" id="CHEBI:16708"/>
        <dbReference type="ChEBI" id="CHEBI:43474"/>
        <dbReference type="ChEBI" id="CHEBI:57720"/>
        <dbReference type="EC" id="2.4.2.1"/>
    </reaction>
    <physiologicalReaction direction="left-to-right" evidence="8">
        <dbReference type="Rhea" id="RHEA:27643"/>
    </physiologicalReaction>
</comment>
<evidence type="ECO:0000256" key="6">
    <source>
        <dbReference type="ARBA" id="ARBA00022833"/>
    </source>
</evidence>
<evidence type="ECO:0000256" key="3">
    <source>
        <dbReference type="ARBA" id="ARBA00022679"/>
    </source>
</evidence>
<dbReference type="GO" id="GO:0005507">
    <property type="term" value="F:copper ion binding"/>
    <property type="evidence" value="ECO:0007669"/>
    <property type="project" value="TreeGrafter"/>
</dbReference>
<comment type="similarity">
    <text evidence="2">Belongs to the purine nucleoside phosphorylase YfiH/LACC1 family.</text>
</comment>
<proteinExistence type="inferred from homology"/>
<dbReference type="PANTHER" id="PTHR30616:SF2">
    <property type="entry name" value="PURINE NUCLEOSIDE PHOSPHORYLASE LACC1"/>
    <property type="match status" value="1"/>
</dbReference>
<evidence type="ECO:0000256" key="4">
    <source>
        <dbReference type="ARBA" id="ARBA00022723"/>
    </source>
</evidence>
<keyword evidence="6" id="KW-0862">Zinc</keyword>
<evidence type="ECO:0000313" key="10">
    <source>
        <dbReference type="EMBL" id="MBB5350648.1"/>
    </source>
</evidence>
<evidence type="ECO:0000256" key="2">
    <source>
        <dbReference type="ARBA" id="ARBA00007353"/>
    </source>
</evidence>
<reference evidence="10 11" key="1">
    <citation type="submission" date="2020-08" db="EMBL/GenBank/DDBJ databases">
        <title>Genomic Encyclopedia of Type Strains, Phase IV (KMG-IV): sequencing the most valuable type-strain genomes for metagenomic binning, comparative biology and taxonomic classification.</title>
        <authorList>
            <person name="Goeker M."/>
        </authorList>
    </citation>
    <scope>NUCLEOTIDE SEQUENCE [LARGE SCALE GENOMIC DNA]</scope>
    <source>
        <strain evidence="10 11">YC6886</strain>
    </source>
</reference>
<dbReference type="Proteomes" id="UP000557717">
    <property type="component" value="Unassembled WGS sequence"/>
</dbReference>
<dbReference type="GO" id="GO:0016787">
    <property type="term" value="F:hydrolase activity"/>
    <property type="evidence" value="ECO:0007669"/>
    <property type="project" value="UniProtKB-KW"/>
</dbReference>
<evidence type="ECO:0000256" key="1">
    <source>
        <dbReference type="ARBA" id="ARBA00000553"/>
    </source>
</evidence>
<comment type="caution">
    <text evidence="10">The sequence shown here is derived from an EMBL/GenBank/DDBJ whole genome shotgun (WGS) entry which is preliminary data.</text>
</comment>
<comment type="catalytic activity">
    <reaction evidence="7">
        <text>adenosine + H2O + H(+) = inosine + NH4(+)</text>
        <dbReference type="Rhea" id="RHEA:24408"/>
        <dbReference type="ChEBI" id="CHEBI:15377"/>
        <dbReference type="ChEBI" id="CHEBI:15378"/>
        <dbReference type="ChEBI" id="CHEBI:16335"/>
        <dbReference type="ChEBI" id="CHEBI:17596"/>
        <dbReference type="ChEBI" id="CHEBI:28938"/>
        <dbReference type="EC" id="3.5.4.4"/>
    </reaction>
    <physiologicalReaction direction="left-to-right" evidence="7">
        <dbReference type="Rhea" id="RHEA:24409"/>
    </physiologicalReaction>
</comment>
<dbReference type="PANTHER" id="PTHR30616">
    <property type="entry name" value="UNCHARACTERIZED PROTEIN YFIH"/>
    <property type="match status" value="1"/>
</dbReference>
<keyword evidence="11" id="KW-1185">Reference proteome</keyword>
<comment type="catalytic activity">
    <reaction evidence="9">
        <text>S-methyl-5'-thioadenosine + phosphate = 5-(methylsulfanyl)-alpha-D-ribose 1-phosphate + adenine</text>
        <dbReference type="Rhea" id="RHEA:11852"/>
        <dbReference type="ChEBI" id="CHEBI:16708"/>
        <dbReference type="ChEBI" id="CHEBI:17509"/>
        <dbReference type="ChEBI" id="CHEBI:43474"/>
        <dbReference type="ChEBI" id="CHEBI:58533"/>
        <dbReference type="EC" id="2.4.2.28"/>
    </reaction>
    <physiologicalReaction direction="left-to-right" evidence="9">
        <dbReference type="Rhea" id="RHEA:11853"/>
    </physiologicalReaction>
</comment>
<organism evidence="10 11">
    <name type="scientific">Haloferula luteola</name>
    <dbReference type="NCBI Taxonomy" id="595692"/>
    <lineage>
        <taxon>Bacteria</taxon>
        <taxon>Pseudomonadati</taxon>
        <taxon>Verrucomicrobiota</taxon>
        <taxon>Verrucomicrobiia</taxon>
        <taxon>Verrucomicrobiales</taxon>
        <taxon>Verrucomicrobiaceae</taxon>
        <taxon>Haloferula</taxon>
    </lineage>
</organism>
<name>A0A840V7D1_9BACT</name>
<dbReference type="AlphaFoldDB" id="A0A840V7D1"/>
<gene>
    <name evidence="10" type="ORF">HNR46_000876</name>
</gene>
<evidence type="ECO:0000256" key="8">
    <source>
        <dbReference type="ARBA" id="ARBA00048968"/>
    </source>
</evidence>
<evidence type="ECO:0000256" key="7">
    <source>
        <dbReference type="ARBA" id="ARBA00047989"/>
    </source>
</evidence>
<dbReference type="Pfam" id="PF02578">
    <property type="entry name" value="Cu-oxidase_4"/>
    <property type="match status" value="1"/>
</dbReference>
<sequence>MRAGWVERVAGIDVVTERAEVLRRLMPVHRIEAERQVGSAHWWRAEQVHGNELAVVPGAATCEGEDGEPVVPGVDGLLCAEPGEVLGIYVADCGAIWLADRRLGAVGLLHSGKKGTEGEILVRAVARMKEAFGCEPEDLVAVLSPCIRPPHYEVDIAAEIGRQAVAAGIGSYFDCWCDTAADRERYYSYRMEKGQTGRMLALIRCGGSA</sequence>
<dbReference type="InterPro" id="IPR011324">
    <property type="entry name" value="Cytotoxic_necrot_fac-like_cat"/>
</dbReference>
<evidence type="ECO:0000313" key="11">
    <source>
        <dbReference type="Proteomes" id="UP000557717"/>
    </source>
</evidence>
<keyword evidence="4" id="KW-0479">Metal-binding</keyword>
<dbReference type="InterPro" id="IPR038371">
    <property type="entry name" value="Cu_polyphenol_OxRdtase_sf"/>
</dbReference>
<evidence type="ECO:0000256" key="9">
    <source>
        <dbReference type="ARBA" id="ARBA00049893"/>
    </source>
</evidence>
<dbReference type="SUPFAM" id="SSF64438">
    <property type="entry name" value="CNF1/YfiH-like putative cysteine hydrolases"/>
    <property type="match status" value="1"/>
</dbReference>
<dbReference type="RefSeq" id="WP_221285005.1">
    <property type="nucleotide sequence ID" value="NZ_JACHFD010000003.1"/>
</dbReference>